<feature type="non-terminal residue" evidence="2">
    <location>
        <position position="286"/>
    </location>
</feature>
<feature type="region of interest" description="Disordered" evidence="1">
    <location>
        <begin position="148"/>
        <end position="181"/>
    </location>
</feature>
<keyword evidence="3" id="KW-1185">Reference proteome</keyword>
<name>S8DTU4_9LAMI</name>
<feature type="non-terminal residue" evidence="2">
    <location>
        <position position="1"/>
    </location>
</feature>
<feature type="region of interest" description="Disordered" evidence="1">
    <location>
        <begin position="1"/>
        <end position="35"/>
    </location>
</feature>
<protein>
    <submittedName>
        <fullName evidence="2">Uncharacterized protein</fullName>
    </submittedName>
</protein>
<feature type="region of interest" description="Disordered" evidence="1">
    <location>
        <begin position="48"/>
        <end position="75"/>
    </location>
</feature>
<feature type="compositionally biased region" description="Basic and acidic residues" evidence="1">
    <location>
        <begin position="154"/>
        <end position="164"/>
    </location>
</feature>
<evidence type="ECO:0000313" key="3">
    <source>
        <dbReference type="Proteomes" id="UP000015453"/>
    </source>
</evidence>
<feature type="compositionally biased region" description="Basic and acidic residues" evidence="1">
    <location>
        <begin position="52"/>
        <end position="75"/>
    </location>
</feature>
<dbReference type="PANTHER" id="PTHR35707">
    <property type="entry name" value="OS06G0608100 PROTEIN"/>
    <property type="match status" value="1"/>
</dbReference>
<sequence length="286" mass="31657">GVQPRRRPPVGNLRNYGSSEEANPQASDDDCDMTMDSTAFSMHYRSIARSDSGVDSKTPARDQFHQEETPKNDVTRSHMVYTLDKKIARESVINTGELSCKASFSDMSLIEKNPNVYEYERLLLESDVLLGEIRNEVLQNKISIDIATPAPNGLKEDDQKKVDHGAVSAGSRNISSEPFSISPKQQLNEFAAHSEKNAYDGPSPRGHSNSREPETRSKRSTSPVNPGQDLFLNTPPEMHLHANSRLLNEPGSLWVVDDKAETSLQKSISKTSFIEKSVPSPAFSAK</sequence>
<evidence type="ECO:0000313" key="2">
    <source>
        <dbReference type="EMBL" id="EPS66588.1"/>
    </source>
</evidence>
<gene>
    <name evidence="2" type="ORF">M569_08188</name>
</gene>
<evidence type="ECO:0000256" key="1">
    <source>
        <dbReference type="SAM" id="MobiDB-lite"/>
    </source>
</evidence>
<accession>S8DTU4</accession>
<feature type="region of interest" description="Disordered" evidence="1">
    <location>
        <begin position="196"/>
        <end position="235"/>
    </location>
</feature>
<dbReference type="PANTHER" id="PTHR35707:SF1">
    <property type="entry name" value="SPC7 KINETOCHORE PROTEIN DOMAIN-CONTAINING PROTEIN"/>
    <property type="match status" value="1"/>
</dbReference>
<organism evidence="2 3">
    <name type="scientific">Genlisea aurea</name>
    <dbReference type="NCBI Taxonomy" id="192259"/>
    <lineage>
        <taxon>Eukaryota</taxon>
        <taxon>Viridiplantae</taxon>
        <taxon>Streptophyta</taxon>
        <taxon>Embryophyta</taxon>
        <taxon>Tracheophyta</taxon>
        <taxon>Spermatophyta</taxon>
        <taxon>Magnoliopsida</taxon>
        <taxon>eudicotyledons</taxon>
        <taxon>Gunneridae</taxon>
        <taxon>Pentapetalae</taxon>
        <taxon>asterids</taxon>
        <taxon>lamiids</taxon>
        <taxon>Lamiales</taxon>
        <taxon>Lentibulariaceae</taxon>
        <taxon>Genlisea</taxon>
    </lineage>
</organism>
<reference evidence="2 3" key="1">
    <citation type="journal article" date="2013" name="BMC Genomics">
        <title>The miniature genome of a carnivorous plant Genlisea aurea contains a low number of genes and short non-coding sequences.</title>
        <authorList>
            <person name="Leushkin E.V."/>
            <person name="Sutormin R.A."/>
            <person name="Nabieva E.R."/>
            <person name="Penin A.A."/>
            <person name="Kondrashov A.S."/>
            <person name="Logacheva M.D."/>
        </authorList>
    </citation>
    <scope>NUCLEOTIDE SEQUENCE [LARGE SCALE GENOMIC DNA]</scope>
</reference>
<feature type="compositionally biased region" description="Polar residues" evidence="1">
    <location>
        <begin position="15"/>
        <end position="25"/>
    </location>
</feature>
<dbReference type="OrthoDB" id="1929367at2759"/>
<comment type="caution">
    <text evidence="2">The sequence shown here is derived from an EMBL/GenBank/DDBJ whole genome shotgun (WGS) entry which is preliminary data.</text>
</comment>
<dbReference type="AlphaFoldDB" id="S8DTU4"/>
<dbReference type="Proteomes" id="UP000015453">
    <property type="component" value="Unassembled WGS sequence"/>
</dbReference>
<proteinExistence type="predicted"/>
<feature type="compositionally biased region" description="Polar residues" evidence="1">
    <location>
        <begin position="170"/>
        <end position="181"/>
    </location>
</feature>
<dbReference type="EMBL" id="AUSU01003599">
    <property type="protein sequence ID" value="EPS66588.1"/>
    <property type="molecule type" value="Genomic_DNA"/>
</dbReference>